<evidence type="ECO:0000313" key="3">
    <source>
        <dbReference type="Proteomes" id="UP000552038"/>
    </source>
</evidence>
<dbReference type="SUPFAM" id="SSF47413">
    <property type="entry name" value="lambda repressor-like DNA-binding domains"/>
    <property type="match status" value="1"/>
</dbReference>
<dbReference type="Pfam" id="PF13443">
    <property type="entry name" value="HTH_26"/>
    <property type="match status" value="1"/>
</dbReference>
<gene>
    <name evidence="2" type="ORF">HMI46_19935</name>
</gene>
<accession>A0AAP7DJK4</accession>
<dbReference type="SMART" id="SM00530">
    <property type="entry name" value="HTH_XRE"/>
    <property type="match status" value="1"/>
</dbReference>
<dbReference type="CDD" id="cd00093">
    <property type="entry name" value="HTH_XRE"/>
    <property type="match status" value="1"/>
</dbReference>
<evidence type="ECO:0000313" key="2">
    <source>
        <dbReference type="EMBL" id="NOJ72817.1"/>
    </source>
</evidence>
<dbReference type="AlphaFoldDB" id="A0AAP7DJK4"/>
<reference evidence="2 3" key="1">
    <citation type="submission" date="2020-05" db="EMBL/GenBank/DDBJ databases">
        <title>Whole genome sequencing and identification of novel metabolites from Paenibacillus alvei strain JR949.</title>
        <authorList>
            <person name="Rajendhran J."/>
            <person name="Sree Pranav P."/>
            <person name="Mahalakshmi B."/>
            <person name="Karthikeyan R."/>
        </authorList>
    </citation>
    <scope>NUCLEOTIDE SEQUENCE [LARGE SCALE GENOMIC DNA]</scope>
    <source>
        <strain evidence="2 3">JR949</strain>
    </source>
</reference>
<name>A0AAP7DJK4_PAEAL</name>
<dbReference type="InterPro" id="IPR010982">
    <property type="entry name" value="Lambda_DNA-bd_dom_sf"/>
</dbReference>
<dbReference type="PANTHER" id="PTHR37301:SF1">
    <property type="entry name" value="DNA-BINDING PROTEIN"/>
    <property type="match status" value="1"/>
</dbReference>
<comment type="caution">
    <text evidence="2">The sequence shown here is derived from an EMBL/GenBank/DDBJ whole genome shotgun (WGS) entry which is preliminary data.</text>
</comment>
<dbReference type="PANTHER" id="PTHR37301">
    <property type="entry name" value="DNA-BINDING PROTEIN-RELATED"/>
    <property type="match status" value="1"/>
</dbReference>
<evidence type="ECO:0000259" key="1">
    <source>
        <dbReference type="PROSITE" id="PS50943"/>
    </source>
</evidence>
<dbReference type="PROSITE" id="PS50943">
    <property type="entry name" value="HTH_CROC1"/>
    <property type="match status" value="1"/>
</dbReference>
<sequence length="69" mass="7710">MIKFDLKVMLAMREMTQKELAEKTGIRPPTISAFAVGSIKHIPVDVLDKICGALECQPADLMRHISENE</sequence>
<protein>
    <submittedName>
        <fullName evidence="2">Helix-turn-helix transcriptional regulator</fullName>
    </submittedName>
</protein>
<dbReference type="EMBL" id="JABFOR010000030">
    <property type="protein sequence ID" value="NOJ72817.1"/>
    <property type="molecule type" value="Genomic_DNA"/>
</dbReference>
<proteinExistence type="predicted"/>
<feature type="domain" description="HTH cro/C1-type" evidence="1">
    <location>
        <begin position="6"/>
        <end position="61"/>
    </location>
</feature>
<dbReference type="RefSeq" id="WP_171418363.1">
    <property type="nucleotide sequence ID" value="NZ_JABFOR010000030.1"/>
</dbReference>
<organism evidence="2 3">
    <name type="scientific">Paenibacillus alvei</name>
    <name type="common">Bacillus alvei</name>
    <dbReference type="NCBI Taxonomy" id="44250"/>
    <lineage>
        <taxon>Bacteria</taxon>
        <taxon>Bacillati</taxon>
        <taxon>Bacillota</taxon>
        <taxon>Bacilli</taxon>
        <taxon>Bacillales</taxon>
        <taxon>Paenibacillaceae</taxon>
        <taxon>Paenibacillus</taxon>
    </lineage>
</organism>
<dbReference type="Gene3D" id="1.10.260.40">
    <property type="entry name" value="lambda repressor-like DNA-binding domains"/>
    <property type="match status" value="1"/>
</dbReference>
<dbReference type="Proteomes" id="UP000552038">
    <property type="component" value="Unassembled WGS sequence"/>
</dbReference>
<dbReference type="GO" id="GO:0003677">
    <property type="term" value="F:DNA binding"/>
    <property type="evidence" value="ECO:0007669"/>
    <property type="project" value="InterPro"/>
</dbReference>
<dbReference type="InterPro" id="IPR001387">
    <property type="entry name" value="Cro/C1-type_HTH"/>
</dbReference>